<protein>
    <recommendedName>
        <fullName evidence="6">Importin N-terminal domain-containing protein</fullName>
    </recommendedName>
</protein>
<dbReference type="Gene3D" id="1.25.10.10">
    <property type="entry name" value="Leucine-rich Repeat Variant"/>
    <property type="match status" value="2"/>
</dbReference>
<dbReference type="SUPFAM" id="SSF48371">
    <property type="entry name" value="ARM repeat"/>
    <property type="match status" value="2"/>
</dbReference>
<reference evidence="7 8" key="1">
    <citation type="submission" date="2024-04" db="EMBL/GenBank/DDBJ databases">
        <title>Tritrichomonas musculus Genome.</title>
        <authorList>
            <person name="Alves-Ferreira E."/>
            <person name="Grigg M."/>
            <person name="Lorenzi H."/>
            <person name="Galac M."/>
        </authorList>
    </citation>
    <scope>NUCLEOTIDE SEQUENCE [LARGE SCALE GENOMIC DNA]</scope>
    <source>
        <strain evidence="7 8">EAF2021</strain>
    </source>
</reference>
<evidence type="ECO:0000256" key="3">
    <source>
        <dbReference type="ARBA" id="ARBA00022490"/>
    </source>
</evidence>
<comment type="subcellular location">
    <subcellularLocation>
        <location evidence="1">Cytoplasm</location>
    </subcellularLocation>
</comment>
<evidence type="ECO:0000256" key="2">
    <source>
        <dbReference type="ARBA" id="ARBA00022448"/>
    </source>
</evidence>
<keyword evidence="5" id="KW-0653">Protein transport</keyword>
<gene>
    <name evidence="7" type="ORF">M9Y10_037939</name>
</gene>
<dbReference type="PANTHER" id="PTHR10527">
    <property type="entry name" value="IMPORTIN BETA"/>
    <property type="match status" value="1"/>
</dbReference>
<feature type="domain" description="Importin N-terminal" evidence="6">
    <location>
        <begin position="27"/>
        <end position="93"/>
    </location>
</feature>
<accession>A0ABR2K7P0</accession>
<dbReference type="InterPro" id="IPR016024">
    <property type="entry name" value="ARM-type_fold"/>
</dbReference>
<evidence type="ECO:0000256" key="4">
    <source>
        <dbReference type="ARBA" id="ARBA00022737"/>
    </source>
</evidence>
<evidence type="ECO:0000259" key="6">
    <source>
        <dbReference type="PROSITE" id="PS50166"/>
    </source>
</evidence>
<proteinExistence type="predicted"/>
<evidence type="ECO:0000256" key="5">
    <source>
        <dbReference type="ARBA" id="ARBA00022927"/>
    </source>
</evidence>
<dbReference type="InterPro" id="IPR040122">
    <property type="entry name" value="Importin_beta"/>
</dbReference>
<dbReference type="InterPro" id="IPR001494">
    <property type="entry name" value="Importin-beta_N"/>
</dbReference>
<evidence type="ECO:0000256" key="1">
    <source>
        <dbReference type="ARBA" id="ARBA00004496"/>
    </source>
</evidence>
<evidence type="ECO:0000313" key="7">
    <source>
        <dbReference type="EMBL" id="KAK8886906.1"/>
    </source>
</evidence>
<dbReference type="InterPro" id="IPR011989">
    <property type="entry name" value="ARM-like"/>
</dbReference>
<keyword evidence="3" id="KW-0963">Cytoplasm</keyword>
<keyword evidence="4" id="KW-0677">Repeat</keyword>
<keyword evidence="2" id="KW-0813">Transport</keyword>
<organism evidence="7 8">
    <name type="scientific">Tritrichomonas musculus</name>
    <dbReference type="NCBI Taxonomy" id="1915356"/>
    <lineage>
        <taxon>Eukaryota</taxon>
        <taxon>Metamonada</taxon>
        <taxon>Parabasalia</taxon>
        <taxon>Tritrichomonadida</taxon>
        <taxon>Tritrichomonadidae</taxon>
        <taxon>Tritrichomonas</taxon>
    </lineage>
</organism>
<keyword evidence="8" id="KW-1185">Reference proteome</keyword>
<comment type="caution">
    <text evidence="7">The sequence shown here is derived from an EMBL/GenBank/DDBJ whole genome shotgun (WGS) entry which is preliminary data.</text>
</comment>
<sequence>METVNPDYLISLYTQLRDPTGQSVNEASTQLNSFLQVPQSIVCLFEVENNIQDPIIRSFAALNIRDYLIIHKKNISEEVIQNVRKSIIQSLVKEENATTRLQIINVVSILIDSFPGDWPDLNQFLYSDNFLPFLPSILQILTIIFPKLTDEVLSARMQYFMNVILAGFQSDDLSCNCCAVSFFYSIMIRVNDVSRFTELQGPLFQLFQTILNSNDVQMLTQFLEPISIGINNNIIFLPTDKILQFIIPILSSDAEIDIKSHINDLLGLHLQFETDQISTEVLQQIFDLETNLAIQLYELSTDDPTLSCLHECTSVFKGIYMRIPEETVEQMSIARFNQLVEQKQPQFLLSAISVITSAITLIPENFDNIISDIFPKLLSFLGNPDQYVQKFASDSLSNIADDFSEFITVNLSTIVETVIYFIQQTGGAQGTHLLSSIMSITELSDDIFPSLLPQIIEWMRSSEGLIKQNASMILSSMIENSQTQVPYFVEQIAQTVISLLKESLEFQYSAFIVVYSLCHKVPDSMSPYVSELYPIIMAGIHSQDVSVKGEAVRIISVLPRIFQNNQNFQNEFMTIFKEALTIANAPIDGPVDDQILTISGEAVKRAASLVKKSNNSQLLPPILSAIVYVAHLPSMNCLSCAAKGFKKVIKLMSTSPGNIDEITNPTEEMIQLLIEKLTDSSRYEFSILRDIIDALAVTLSCGVEILKHKELELITILSSVLTQTMNPYTGAILCPEDVLDPISMLFIGISFSTEANTKEILDTELPMLSNLLNHKNYQYQVFSIKTFAELISRNSTMMLIPAEMKTQLIQNMLKRIDEAIPNVASAAAKFIYQICINEESLPLLEECVVPAVTSLMARLQSITNLTKENIIMRENIILAIATIGSYILKEQFPVAEAMPTILKALPIVKQFKPCYNEVYKFLNSMSYLVSPELHLEYIRIYAWVFARSHPLINDPNFRNSIFMLLCNMSIVLERFLNAYPPEQQKEIIERSLDQDSYKMSCFAAVLDLIRKTFNINQY</sequence>
<name>A0ABR2K7P0_9EUKA</name>
<dbReference type="PROSITE" id="PS50166">
    <property type="entry name" value="IMPORTIN_B_NT"/>
    <property type="match status" value="1"/>
</dbReference>
<evidence type="ECO:0000313" key="8">
    <source>
        <dbReference type="Proteomes" id="UP001470230"/>
    </source>
</evidence>
<dbReference type="EMBL" id="JAPFFF010000006">
    <property type="protein sequence ID" value="KAK8886906.1"/>
    <property type="molecule type" value="Genomic_DNA"/>
</dbReference>
<dbReference type="Proteomes" id="UP001470230">
    <property type="component" value="Unassembled WGS sequence"/>
</dbReference>